<dbReference type="PANTHER" id="PTHR10046">
    <property type="entry name" value="ATP DEPENDENT LON PROTEASE FAMILY MEMBER"/>
    <property type="match status" value="1"/>
</dbReference>
<accession>A0A6J6EDD9</accession>
<dbReference type="AlphaFoldDB" id="A0A6J6EDD9"/>
<dbReference type="InterPro" id="IPR014721">
    <property type="entry name" value="Ribsml_uS5_D2-typ_fold_subgr"/>
</dbReference>
<dbReference type="Gene3D" id="3.30.230.10">
    <property type="match status" value="1"/>
</dbReference>
<sequence length="258" mass="27226">MNFVIITPGDPSPLFPKILSISQSTDSKSTDSKSTDSKEVKSYPANGQLYLLTILVTNPDTQVLGAAISGCWVWGDCVVVPRSAIYQEDTNNQKEIKVSKKEMDTSQNIALTAARGQLAKRFPEVDLSQVRDSTVKVSLKNTGGPSGGLIFALGIVELFTPTDILQGRKIAGTGTISATGEVGPIGGVVEKIIGAKKVGAELLFVSKANCDDLPQTVEGISVIAVETLDQVVAYLVNDSQERKQANSAGIQGCASVRA</sequence>
<dbReference type="InterPro" id="IPR020568">
    <property type="entry name" value="Ribosomal_Su5_D2-typ_SF"/>
</dbReference>
<dbReference type="GO" id="GO:0030163">
    <property type="term" value="P:protein catabolic process"/>
    <property type="evidence" value="ECO:0007669"/>
    <property type="project" value="InterPro"/>
</dbReference>
<dbReference type="SUPFAM" id="SSF54211">
    <property type="entry name" value="Ribosomal protein S5 domain 2-like"/>
    <property type="match status" value="1"/>
</dbReference>
<reference evidence="2" key="1">
    <citation type="submission" date="2020-05" db="EMBL/GenBank/DDBJ databases">
        <authorList>
            <person name="Chiriac C."/>
            <person name="Salcher M."/>
            <person name="Ghai R."/>
            <person name="Kavagutti S V."/>
        </authorList>
    </citation>
    <scope>NUCLEOTIDE SEQUENCE</scope>
</reference>
<dbReference type="EMBL" id="CAEZTL010000085">
    <property type="protein sequence ID" value="CAB4573419.1"/>
    <property type="molecule type" value="Genomic_DNA"/>
</dbReference>
<dbReference type="Pfam" id="PF05362">
    <property type="entry name" value="Lon_C"/>
    <property type="match status" value="1"/>
</dbReference>
<dbReference type="GO" id="GO:0004176">
    <property type="term" value="F:ATP-dependent peptidase activity"/>
    <property type="evidence" value="ECO:0007669"/>
    <property type="project" value="InterPro"/>
</dbReference>
<dbReference type="PROSITE" id="PS51786">
    <property type="entry name" value="LON_PROTEOLYTIC"/>
    <property type="match status" value="1"/>
</dbReference>
<dbReference type="GO" id="GO:0006508">
    <property type="term" value="P:proteolysis"/>
    <property type="evidence" value="ECO:0007669"/>
    <property type="project" value="InterPro"/>
</dbReference>
<proteinExistence type="predicted"/>
<dbReference type="GO" id="GO:0004252">
    <property type="term" value="F:serine-type endopeptidase activity"/>
    <property type="evidence" value="ECO:0007669"/>
    <property type="project" value="InterPro"/>
</dbReference>
<evidence type="ECO:0000313" key="2">
    <source>
        <dbReference type="EMBL" id="CAB4573419.1"/>
    </source>
</evidence>
<dbReference type="InterPro" id="IPR027065">
    <property type="entry name" value="Lon_Prtase"/>
</dbReference>
<dbReference type="GO" id="GO:0005524">
    <property type="term" value="F:ATP binding"/>
    <property type="evidence" value="ECO:0007669"/>
    <property type="project" value="InterPro"/>
</dbReference>
<gene>
    <name evidence="2" type="ORF">UFOPK1683_00813</name>
</gene>
<organism evidence="2">
    <name type="scientific">freshwater metagenome</name>
    <dbReference type="NCBI Taxonomy" id="449393"/>
    <lineage>
        <taxon>unclassified sequences</taxon>
        <taxon>metagenomes</taxon>
        <taxon>ecological metagenomes</taxon>
    </lineage>
</organism>
<dbReference type="InterPro" id="IPR008269">
    <property type="entry name" value="Lon_proteolytic"/>
</dbReference>
<feature type="domain" description="Lon proteolytic" evidence="1">
    <location>
        <begin position="143"/>
        <end position="238"/>
    </location>
</feature>
<name>A0A6J6EDD9_9ZZZZ</name>
<protein>
    <submittedName>
        <fullName evidence="2">Unannotated protein</fullName>
    </submittedName>
</protein>
<evidence type="ECO:0000259" key="1">
    <source>
        <dbReference type="PROSITE" id="PS51786"/>
    </source>
</evidence>